<dbReference type="AlphaFoldDB" id="A0AAD1X457"/>
<dbReference type="Proteomes" id="UP001295684">
    <property type="component" value="Unassembled WGS sequence"/>
</dbReference>
<keyword evidence="3" id="KW-1185">Reference proteome</keyword>
<dbReference type="EMBL" id="CAMPGE010003548">
    <property type="protein sequence ID" value="CAI2362383.1"/>
    <property type="molecule type" value="Genomic_DNA"/>
</dbReference>
<sequence>MNLDGPGCSNTLKFTQDSKESSTQAPRLSSVSKPVMKNSGLKLTKTKTPNSQKKLKQRRNLYSRIKVSRTPDYMDTGDEKWKRN</sequence>
<feature type="region of interest" description="Disordered" evidence="1">
    <location>
        <begin position="1"/>
        <end position="84"/>
    </location>
</feature>
<gene>
    <name evidence="2" type="ORF">ECRASSUSDP1_LOCUS3705</name>
</gene>
<evidence type="ECO:0000313" key="2">
    <source>
        <dbReference type="EMBL" id="CAI2362383.1"/>
    </source>
</evidence>
<protein>
    <submittedName>
        <fullName evidence="2">Uncharacterized protein</fullName>
    </submittedName>
</protein>
<reference evidence="2" key="1">
    <citation type="submission" date="2023-07" db="EMBL/GenBank/DDBJ databases">
        <authorList>
            <consortium name="AG Swart"/>
            <person name="Singh M."/>
            <person name="Singh A."/>
            <person name="Seah K."/>
            <person name="Emmerich C."/>
        </authorList>
    </citation>
    <scope>NUCLEOTIDE SEQUENCE</scope>
    <source>
        <strain evidence="2">DP1</strain>
    </source>
</reference>
<evidence type="ECO:0000313" key="3">
    <source>
        <dbReference type="Proteomes" id="UP001295684"/>
    </source>
</evidence>
<organism evidence="2 3">
    <name type="scientific">Euplotes crassus</name>
    <dbReference type="NCBI Taxonomy" id="5936"/>
    <lineage>
        <taxon>Eukaryota</taxon>
        <taxon>Sar</taxon>
        <taxon>Alveolata</taxon>
        <taxon>Ciliophora</taxon>
        <taxon>Intramacronucleata</taxon>
        <taxon>Spirotrichea</taxon>
        <taxon>Hypotrichia</taxon>
        <taxon>Euplotida</taxon>
        <taxon>Euplotidae</taxon>
        <taxon>Moneuplotes</taxon>
    </lineage>
</organism>
<name>A0AAD1X457_EUPCR</name>
<feature type="compositionally biased region" description="Polar residues" evidence="1">
    <location>
        <begin position="8"/>
        <end position="32"/>
    </location>
</feature>
<proteinExistence type="predicted"/>
<comment type="caution">
    <text evidence="2">The sequence shown here is derived from an EMBL/GenBank/DDBJ whole genome shotgun (WGS) entry which is preliminary data.</text>
</comment>
<accession>A0AAD1X457</accession>
<evidence type="ECO:0000256" key="1">
    <source>
        <dbReference type="SAM" id="MobiDB-lite"/>
    </source>
</evidence>